<gene>
    <name evidence="1" type="ORF">GKE07_07770</name>
</gene>
<sequence>MSNEKNPYYNQSGCADPTAYKAVKAVSKEDAALEGRKNFLIKVLKYIINNADFELINRIELRDNSTGKEFR</sequence>
<dbReference type="AlphaFoldDB" id="A0A6L5T9P7"/>
<reference evidence="1 2" key="1">
    <citation type="journal article" date="2019" name="Nat. Med.">
        <title>A library of human gut bacterial isolates paired with longitudinal multiomics data enables mechanistic microbiome research.</title>
        <authorList>
            <person name="Poyet M."/>
            <person name="Groussin M."/>
            <person name="Gibbons S.M."/>
            <person name="Avila-Pacheco J."/>
            <person name="Jiang X."/>
            <person name="Kearney S.M."/>
            <person name="Perrotta A.R."/>
            <person name="Berdy B."/>
            <person name="Zhao S."/>
            <person name="Lieberman T.D."/>
            <person name="Swanson P.K."/>
            <person name="Smith M."/>
            <person name="Roesemann S."/>
            <person name="Alexander J.E."/>
            <person name="Rich S.A."/>
            <person name="Livny J."/>
            <person name="Vlamakis H."/>
            <person name="Clish C."/>
            <person name="Bullock K."/>
            <person name="Deik A."/>
            <person name="Scott J."/>
            <person name="Pierce K.A."/>
            <person name="Xavier R.J."/>
            <person name="Alm E.J."/>
        </authorList>
    </citation>
    <scope>NUCLEOTIDE SEQUENCE [LARGE SCALE GENOMIC DNA]</scope>
    <source>
        <strain evidence="1 2">BIOML-A11</strain>
    </source>
</reference>
<name>A0A6L5T9P7_9FIRM</name>
<organism evidence="1 2">
    <name type="scientific">Agathobacter rectalis</name>
    <dbReference type="NCBI Taxonomy" id="39491"/>
    <lineage>
        <taxon>Bacteria</taxon>
        <taxon>Bacillati</taxon>
        <taxon>Bacillota</taxon>
        <taxon>Clostridia</taxon>
        <taxon>Lachnospirales</taxon>
        <taxon>Lachnospiraceae</taxon>
        <taxon>Agathobacter</taxon>
    </lineage>
</organism>
<comment type="caution">
    <text evidence="1">The sequence shown here is derived from an EMBL/GenBank/DDBJ whole genome shotgun (WGS) entry which is preliminary data.</text>
</comment>
<proteinExistence type="predicted"/>
<accession>A0A6L5T9P7</accession>
<evidence type="ECO:0000313" key="1">
    <source>
        <dbReference type="EMBL" id="MSC60094.1"/>
    </source>
</evidence>
<protein>
    <submittedName>
        <fullName evidence="1">Uncharacterized protein</fullName>
    </submittedName>
</protein>
<dbReference type="EMBL" id="WKQP01000010">
    <property type="protein sequence ID" value="MSC60094.1"/>
    <property type="molecule type" value="Genomic_DNA"/>
</dbReference>
<evidence type="ECO:0000313" key="2">
    <source>
        <dbReference type="Proteomes" id="UP000479563"/>
    </source>
</evidence>
<dbReference type="RefSeq" id="WP_154266913.1">
    <property type="nucleotide sequence ID" value="NZ_WKQP01000010.1"/>
</dbReference>
<dbReference type="Proteomes" id="UP000479563">
    <property type="component" value="Unassembled WGS sequence"/>
</dbReference>